<evidence type="ECO:0000259" key="1">
    <source>
        <dbReference type="Pfam" id="PF08818"/>
    </source>
</evidence>
<evidence type="ECO:0000313" key="2">
    <source>
        <dbReference type="EMBL" id="QGW29408.1"/>
    </source>
</evidence>
<gene>
    <name evidence="2" type="ORF">GLV81_15985</name>
</gene>
<dbReference type="AlphaFoldDB" id="A0A6I6GP17"/>
<proteinExistence type="predicted"/>
<evidence type="ECO:0000313" key="3">
    <source>
        <dbReference type="Proteomes" id="UP000426027"/>
    </source>
</evidence>
<dbReference type="RefSeq" id="WP_157479760.1">
    <property type="nucleotide sequence ID" value="NZ_CP046566.1"/>
</dbReference>
<keyword evidence="3" id="KW-1185">Reference proteome</keyword>
<organism evidence="2 3">
    <name type="scientific">Phnomibacter ginsenosidimutans</name>
    <dbReference type="NCBI Taxonomy" id="2676868"/>
    <lineage>
        <taxon>Bacteria</taxon>
        <taxon>Pseudomonadati</taxon>
        <taxon>Bacteroidota</taxon>
        <taxon>Chitinophagia</taxon>
        <taxon>Chitinophagales</taxon>
        <taxon>Chitinophagaceae</taxon>
        <taxon>Phnomibacter</taxon>
    </lineage>
</organism>
<name>A0A6I6GP17_9BACT</name>
<accession>A0A6I6GP17</accession>
<dbReference type="KEGG" id="fls:GLV81_15985"/>
<dbReference type="Pfam" id="PF08818">
    <property type="entry name" value="DUF1801"/>
    <property type="match status" value="1"/>
</dbReference>
<reference evidence="2 3" key="1">
    <citation type="submission" date="2019-11" db="EMBL/GenBank/DDBJ databases">
        <authorList>
            <person name="Im W.T."/>
        </authorList>
    </citation>
    <scope>NUCLEOTIDE SEQUENCE [LARGE SCALE GENOMIC DNA]</scope>
    <source>
        <strain evidence="2 3">SB-02</strain>
    </source>
</reference>
<sequence>MAKPNKTSPNSADPMAFLQAAATAAQLPDCLQIAQLLQEATGHPPRMWGDAIVGFGQYHYKYESGREADFMLVGFAPRKSGISLYIYAHIPANEALLRQLGKYKMGRSCITIQQLQHINTVVMQQIAQQTMAHLQAKWPNPGT</sequence>
<dbReference type="EMBL" id="CP046566">
    <property type="protein sequence ID" value="QGW29408.1"/>
    <property type="molecule type" value="Genomic_DNA"/>
</dbReference>
<dbReference type="InterPro" id="IPR014922">
    <property type="entry name" value="YdhG-like"/>
</dbReference>
<protein>
    <submittedName>
        <fullName evidence="2">DUF1801 domain-containing protein</fullName>
    </submittedName>
</protein>
<dbReference type="Proteomes" id="UP000426027">
    <property type="component" value="Chromosome"/>
</dbReference>
<feature type="domain" description="YdhG-like" evidence="1">
    <location>
        <begin position="29"/>
        <end position="130"/>
    </location>
</feature>